<gene>
    <name evidence="1" type="ORF">J3U87_05855</name>
</gene>
<accession>A0A8A4TPT4</accession>
<dbReference type="Proteomes" id="UP000663929">
    <property type="component" value="Chromosome"/>
</dbReference>
<evidence type="ECO:0000313" key="1">
    <source>
        <dbReference type="EMBL" id="QTD51979.1"/>
    </source>
</evidence>
<proteinExistence type="predicted"/>
<evidence type="ECO:0000313" key="2">
    <source>
        <dbReference type="Proteomes" id="UP000663929"/>
    </source>
</evidence>
<name>A0A8A4TPT4_SULCO</name>
<reference evidence="1" key="1">
    <citation type="submission" date="2021-03" db="EMBL/GenBank/DDBJ databases">
        <title>Acanthopleuribacteraceae sp. M133.</title>
        <authorList>
            <person name="Wang G."/>
        </authorList>
    </citation>
    <scope>NUCLEOTIDE SEQUENCE</scope>
    <source>
        <strain evidence="1">M133</strain>
    </source>
</reference>
<organism evidence="1 2">
    <name type="scientific">Sulfidibacter corallicola</name>
    <dbReference type="NCBI Taxonomy" id="2818388"/>
    <lineage>
        <taxon>Bacteria</taxon>
        <taxon>Pseudomonadati</taxon>
        <taxon>Acidobacteriota</taxon>
        <taxon>Holophagae</taxon>
        <taxon>Acanthopleuribacterales</taxon>
        <taxon>Acanthopleuribacteraceae</taxon>
        <taxon>Sulfidibacter</taxon>
    </lineage>
</organism>
<sequence>MISCEQAIQSINLHYAMIKFLEFRGVMWHGSELPLRLHSLGDLVTCQVEVIEGENGPIQRGVVLDRGLLMADFLPTRRYTIKMRLEYRAPFAATPFACDFESIHPQHYEVNLDFSLGQVARAGDFMRVQLAKEYFDLPLGTSGDWAFDRGVEVAMKATGESIWIKAAHGSPVPFSHEAFPLMSFLPKG</sequence>
<protein>
    <submittedName>
        <fullName evidence="1">Uncharacterized protein</fullName>
    </submittedName>
</protein>
<dbReference type="KEGG" id="scor:J3U87_05855"/>
<keyword evidence="2" id="KW-1185">Reference proteome</keyword>
<dbReference type="EMBL" id="CP071793">
    <property type="protein sequence ID" value="QTD51979.1"/>
    <property type="molecule type" value="Genomic_DNA"/>
</dbReference>
<dbReference type="AlphaFoldDB" id="A0A8A4TPT4"/>
<dbReference type="RefSeq" id="WP_237382090.1">
    <property type="nucleotide sequence ID" value="NZ_CP071793.1"/>
</dbReference>